<dbReference type="PANTHER" id="PTHR43335">
    <property type="entry name" value="ABC TRANSPORTER, ATP-BINDING PROTEIN"/>
    <property type="match status" value="1"/>
</dbReference>
<name>A0ABS3QMT6_9BACT</name>
<feature type="domain" description="ABC transporter" evidence="5">
    <location>
        <begin position="7"/>
        <end position="235"/>
    </location>
</feature>
<dbReference type="PROSITE" id="PS50893">
    <property type="entry name" value="ABC_TRANSPORTER_2"/>
    <property type="match status" value="1"/>
</dbReference>
<sequence>MQAPYVLETQQLSYRFGDGTAILQDLDLRVPAGSIYGFLGPNGAGKTTTLRLVLGLLRVQQGQVQLFGQPFAPHRLAALRRIGALIEAPSLYGHLTAIENLQVLQMVYQCPAARIGQVLSTVGLAGTGTKPAGRFSLGMKQRLGIAMALLHQPELLILDEPTNGLDPNGMLEMRELLRTLNQQHGTTILISSHLLAELEKMVSHVGVIHRGRLLFQGTLAELQQQRPGNARLWLTTSDAAKTMSLLQARGLDAQRHEAACSVPLLAPAAVADLVRTLVREQVDVYEIRPSQPDLEAIFMDMVTA</sequence>
<dbReference type="PROSITE" id="PS00211">
    <property type="entry name" value="ABC_TRANSPORTER_1"/>
    <property type="match status" value="1"/>
</dbReference>
<evidence type="ECO:0000313" key="6">
    <source>
        <dbReference type="EMBL" id="MBO2012099.1"/>
    </source>
</evidence>
<protein>
    <submittedName>
        <fullName evidence="6">ABC transporter ATP-binding protein</fullName>
    </submittedName>
</protein>
<keyword evidence="4 6" id="KW-0067">ATP-binding</keyword>
<comment type="caution">
    <text evidence="6">The sequence shown here is derived from an EMBL/GenBank/DDBJ whole genome shotgun (WGS) entry which is preliminary data.</text>
</comment>
<evidence type="ECO:0000259" key="5">
    <source>
        <dbReference type="PROSITE" id="PS50893"/>
    </source>
</evidence>
<dbReference type="InterPro" id="IPR003439">
    <property type="entry name" value="ABC_transporter-like_ATP-bd"/>
</dbReference>
<evidence type="ECO:0000256" key="2">
    <source>
        <dbReference type="ARBA" id="ARBA00022448"/>
    </source>
</evidence>
<gene>
    <name evidence="6" type="ORF">J4E00_23745</name>
</gene>
<evidence type="ECO:0000256" key="1">
    <source>
        <dbReference type="ARBA" id="ARBA00005417"/>
    </source>
</evidence>
<evidence type="ECO:0000256" key="3">
    <source>
        <dbReference type="ARBA" id="ARBA00022741"/>
    </source>
</evidence>
<dbReference type="GO" id="GO:0005524">
    <property type="term" value="F:ATP binding"/>
    <property type="evidence" value="ECO:0007669"/>
    <property type="project" value="UniProtKB-KW"/>
</dbReference>
<dbReference type="Proteomes" id="UP000664369">
    <property type="component" value="Unassembled WGS sequence"/>
</dbReference>
<reference evidence="6 7" key="1">
    <citation type="submission" date="2021-03" db="EMBL/GenBank/DDBJ databases">
        <authorList>
            <person name="Kim M.K."/>
        </authorList>
    </citation>
    <scope>NUCLEOTIDE SEQUENCE [LARGE SCALE GENOMIC DNA]</scope>
    <source>
        <strain evidence="6 7">BT442</strain>
    </source>
</reference>
<dbReference type="InterPro" id="IPR003593">
    <property type="entry name" value="AAA+_ATPase"/>
</dbReference>
<dbReference type="Pfam" id="PF00005">
    <property type="entry name" value="ABC_tran"/>
    <property type="match status" value="1"/>
</dbReference>
<dbReference type="SMART" id="SM00382">
    <property type="entry name" value="AAA"/>
    <property type="match status" value="1"/>
</dbReference>
<evidence type="ECO:0000313" key="7">
    <source>
        <dbReference type="Proteomes" id="UP000664369"/>
    </source>
</evidence>
<comment type="similarity">
    <text evidence="1">Belongs to the ABC transporter superfamily.</text>
</comment>
<keyword evidence="2" id="KW-0813">Transport</keyword>
<dbReference type="SUPFAM" id="SSF52540">
    <property type="entry name" value="P-loop containing nucleoside triphosphate hydrolases"/>
    <property type="match status" value="1"/>
</dbReference>
<organism evidence="6 7">
    <name type="scientific">Hymenobacter negativus</name>
    <dbReference type="NCBI Taxonomy" id="2795026"/>
    <lineage>
        <taxon>Bacteria</taxon>
        <taxon>Pseudomonadati</taxon>
        <taxon>Bacteroidota</taxon>
        <taxon>Cytophagia</taxon>
        <taxon>Cytophagales</taxon>
        <taxon>Hymenobacteraceae</taxon>
        <taxon>Hymenobacter</taxon>
    </lineage>
</organism>
<dbReference type="PANTHER" id="PTHR43335:SF4">
    <property type="entry name" value="ABC TRANSPORTER, ATP-BINDING PROTEIN"/>
    <property type="match status" value="1"/>
</dbReference>
<dbReference type="Gene3D" id="3.40.50.300">
    <property type="entry name" value="P-loop containing nucleotide triphosphate hydrolases"/>
    <property type="match status" value="1"/>
</dbReference>
<accession>A0ABS3QMT6</accession>
<dbReference type="EMBL" id="JAGETZ010000015">
    <property type="protein sequence ID" value="MBO2012099.1"/>
    <property type="molecule type" value="Genomic_DNA"/>
</dbReference>
<dbReference type="InterPro" id="IPR017871">
    <property type="entry name" value="ABC_transporter-like_CS"/>
</dbReference>
<proteinExistence type="inferred from homology"/>
<keyword evidence="3" id="KW-0547">Nucleotide-binding</keyword>
<keyword evidence="7" id="KW-1185">Reference proteome</keyword>
<evidence type="ECO:0000256" key="4">
    <source>
        <dbReference type="ARBA" id="ARBA00022840"/>
    </source>
</evidence>
<dbReference type="InterPro" id="IPR027417">
    <property type="entry name" value="P-loop_NTPase"/>
</dbReference>
<dbReference type="RefSeq" id="WP_208177870.1">
    <property type="nucleotide sequence ID" value="NZ_JAGETZ010000015.1"/>
</dbReference>